<dbReference type="PANTHER" id="PTHR35333">
    <property type="entry name" value="BETA-LACTAMASE"/>
    <property type="match status" value="1"/>
</dbReference>
<dbReference type="Pfam" id="PF00768">
    <property type="entry name" value="Peptidase_S11"/>
    <property type="match status" value="1"/>
</dbReference>
<dbReference type="GO" id="GO:0030655">
    <property type="term" value="P:beta-lactam antibiotic catabolic process"/>
    <property type="evidence" value="ECO:0007669"/>
    <property type="project" value="InterPro"/>
</dbReference>
<dbReference type="EMBL" id="LBWR01000001">
    <property type="protein sequence ID" value="KKR12736.1"/>
    <property type="molecule type" value="Genomic_DNA"/>
</dbReference>
<feature type="active site" evidence="7">
    <location>
        <position position="171"/>
    </location>
</feature>
<dbReference type="GO" id="GO:0046677">
    <property type="term" value="P:response to antibiotic"/>
    <property type="evidence" value="ECO:0007669"/>
    <property type="project" value="InterPro"/>
</dbReference>
<dbReference type="GO" id="GO:0071555">
    <property type="term" value="P:cell wall organization"/>
    <property type="evidence" value="ECO:0007669"/>
    <property type="project" value="UniProtKB-KW"/>
</dbReference>
<evidence type="ECO:0000256" key="8">
    <source>
        <dbReference type="PIRSR" id="PIRSR618044-2"/>
    </source>
</evidence>
<feature type="domain" description="Peptidase S11 D-alanyl-D-alanine carboxypeptidase A N-terminal" evidence="11">
    <location>
        <begin position="87"/>
        <end position="314"/>
    </location>
</feature>
<dbReference type="GO" id="GO:0009002">
    <property type="term" value="F:serine-type D-Ala-D-Ala carboxypeptidase activity"/>
    <property type="evidence" value="ECO:0007669"/>
    <property type="project" value="InterPro"/>
</dbReference>
<dbReference type="SUPFAM" id="SSF56601">
    <property type="entry name" value="beta-lactamase/transpeptidase-like"/>
    <property type="match status" value="1"/>
</dbReference>
<feature type="chain" id="PRO_5002533788" evidence="10">
    <location>
        <begin position="25"/>
        <end position="328"/>
    </location>
</feature>
<evidence type="ECO:0000313" key="12">
    <source>
        <dbReference type="EMBL" id="KKR12736.1"/>
    </source>
</evidence>
<protein>
    <submittedName>
        <fullName evidence="12">D-alanyl-D-alanine carboxypeptidase</fullName>
    </submittedName>
</protein>
<evidence type="ECO:0000259" key="11">
    <source>
        <dbReference type="Pfam" id="PF00768"/>
    </source>
</evidence>
<keyword evidence="12" id="KW-0645">Protease</keyword>
<dbReference type="InterPro" id="IPR000871">
    <property type="entry name" value="Beta-lactam_class-A"/>
</dbReference>
<dbReference type="GO" id="GO:0006508">
    <property type="term" value="P:proteolysis"/>
    <property type="evidence" value="ECO:0007669"/>
    <property type="project" value="InterPro"/>
</dbReference>
<keyword evidence="6" id="KW-0961">Cell wall biogenesis/degradation</keyword>
<dbReference type="PANTHER" id="PTHR35333:SF3">
    <property type="entry name" value="BETA-LACTAMASE-TYPE TRANSPEPTIDASE FOLD CONTAINING PROTEIN"/>
    <property type="match status" value="1"/>
</dbReference>
<evidence type="ECO:0000256" key="10">
    <source>
        <dbReference type="SAM" id="SignalP"/>
    </source>
</evidence>
<name>A0A0G0NIU7_9BACT</name>
<feature type="signal peptide" evidence="10">
    <location>
        <begin position="1"/>
        <end position="24"/>
    </location>
</feature>
<dbReference type="GO" id="GO:0008360">
    <property type="term" value="P:regulation of cell shape"/>
    <property type="evidence" value="ECO:0007669"/>
    <property type="project" value="UniProtKB-KW"/>
</dbReference>
<dbReference type="Gene3D" id="3.40.710.10">
    <property type="entry name" value="DD-peptidase/beta-lactamase superfamily"/>
    <property type="match status" value="1"/>
</dbReference>
<sequence length="328" mass="35737">MRKSRIILLTLFISLSFAAFQAMGEEGNQYTVDQTAIVKDSFSDTVPEWSPIIITEGSVSEVVSQPAFATGGVAATSSEKQACGFGVSAREGLVSYLNTDTTLFDRKTEGRWPIASITKLMTAIVATELEMEKQTIEITEAMRATEGEAGNFKTGERVSGTDLLVSMLLVSSNDAAEAFAQTYGRDAFVRRMNTKAQELRMHNTHYTDPSGLSPMNQSTPNDLYTLAGYLYTAHPDLLKITQQKKATITDLATNRKRVLATINEFAGQALFANSGRVTFVGGKTGYIAEAEGNGNLLTVFTYNKQPFVIVVLGSPDRFGETRTLLKCI</sequence>
<evidence type="ECO:0000256" key="6">
    <source>
        <dbReference type="ARBA" id="ARBA00023316"/>
    </source>
</evidence>
<evidence type="ECO:0000256" key="4">
    <source>
        <dbReference type="ARBA" id="ARBA00022960"/>
    </source>
</evidence>
<keyword evidence="5" id="KW-0573">Peptidoglycan synthesis</keyword>
<keyword evidence="2 10" id="KW-0732">Signal</keyword>
<accession>A0A0G0NIU7</accession>
<dbReference type="Proteomes" id="UP000034665">
    <property type="component" value="Unassembled WGS sequence"/>
</dbReference>
<evidence type="ECO:0000256" key="5">
    <source>
        <dbReference type="ARBA" id="ARBA00022984"/>
    </source>
</evidence>
<keyword evidence="3" id="KW-0378">Hydrolase</keyword>
<proteinExistence type="inferred from homology"/>
<dbReference type="InterPro" id="IPR012338">
    <property type="entry name" value="Beta-lactam/transpept-like"/>
</dbReference>
<feature type="active site" description="Proton acceptor" evidence="7">
    <location>
        <position position="119"/>
    </location>
</feature>
<gene>
    <name evidence="12" type="ORF">UT41_C0001G0280</name>
</gene>
<dbReference type="InterPro" id="IPR018044">
    <property type="entry name" value="Peptidase_S11"/>
</dbReference>
<evidence type="ECO:0000256" key="7">
    <source>
        <dbReference type="PIRSR" id="PIRSR618044-1"/>
    </source>
</evidence>
<dbReference type="AlphaFoldDB" id="A0A0G0NIU7"/>
<organism evidence="12 13">
    <name type="scientific">Candidatus Wolfebacteria bacterium GW2011_GWC2_39_22</name>
    <dbReference type="NCBI Taxonomy" id="1619013"/>
    <lineage>
        <taxon>Bacteria</taxon>
        <taxon>Candidatus Wolfeibacteriota</taxon>
    </lineage>
</organism>
<evidence type="ECO:0000313" key="13">
    <source>
        <dbReference type="Proteomes" id="UP000034665"/>
    </source>
</evidence>
<evidence type="ECO:0000256" key="3">
    <source>
        <dbReference type="ARBA" id="ARBA00022801"/>
    </source>
</evidence>
<feature type="binding site" evidence="8">
    <location>
        <position position="283"/>
    </location>
    <ligand>
        <name>substrate</name>
    </ligand>
</feature>
<reference evidence="12 13" key="1">
    <citation type="journal article" date="2015" name="Nature">
        <title>rRNA introns, odd ribosomes, and small enigmatic genomes across a large radiation of phyla.</title>
        <authorList>
            <person name="Brown C.T."/>
            <person name="Hug L.A."/>
            <person name="Thomas B.C."/>
            <person name="Sharon I."/>
            <person name="Castelle C.J."/>
            <person name="Singh A."/>
            <person name="Wilkins M.J."/>
            <person name="Williams K.H."/>
            <person name="Banfield J.F."/>
        </authorList>
    </citation>
    <scope>NUCLEOTIDE SEQUENCE [LARGE SCALE GENOMIC DNA]</scope>
</reference>
<dbReference type="STRING" id="1619013.UT41_C0001G0280"/>
<dbReference type="InterPro" id="IPR001967">
    <property type="entry name" value="Peptidase_S11_N"/>
</dbReference>
<evidence type="ECO:0000256" key="1">
    <source>
        <dbReference type="ARBA" id="ARBA00007164"/>
    </source>
</evidence>
<dbReference type="PRINTS" id="PR00725">
    <property type="entry name" value="DADACBPTASE1"/>
</dbReference>
<dbReference type="GO" id="GO:0009252">
    <property type="term" value="P:peptidoglycan biosynthetic process"/>
    <property type="evidence" value="ECO:0007669"/>
    <property type="project" value="UniProtKB-KW"/>
</dbReference>
<comment type="caution">
    <text evidence="12">The sequence shown here is derived from an EMBL/GenBank/DDBJ whole genome shotgun (WGS) entry which is preliminary data.</text>
</comment>
<dbReference type="GO" id="GO:0008800">
    <property type="term" value="F:beta-lactamase activity"/>
    <property type="evidence" value="ECO:0007669"/>
    <property type="project" value="InterPro"/>
</dbReference>
<keyword evidence="4" id="KW-0133">Cell shape</keyword>
<keyword evidence="12" id="KW-0121">Carboxypeptidase</keyword>
<evidence type="ECO:0000256" key="2">
    <source>
        <dbReference type="ARBA" id="ARBA00022729"/>
    </source>
</evidence>
<comment type="similarity">
    <text evidence="1 9">Belongs to the peptidase S11 family.</text>
</comment>
<evidence type="ECO:0000256" key="9">
    <source>
        <dbReference type="RuleBase" id="RU004016"/>
    </source>
</evidence>
<feature type="active site" description="Acyl-ester intermediate" evidence="7">
    <location>
        <position position="116"/>
    </location>
</feature>